<organism evidence="1 2">
    <name type="scientific">Sinisalibacter lacisalsi</name>
    <dbReference type="NCBI Taxonomy" id="1526570"/>
    <lineage>
        <taxon>Bacteria</taxon>
        <taxon>Pseudomonadati</taxon>
        <taxon>Pseudomonadota</taxon>
        <taxon>Alphaproteobacteria</taxon>
        <taxon>Rhodobacterales</taxon>
        <taxon>Roseobacteraceae</taxon>
        <taxon>Sinisalibacter</taxon>
    </lineage>
</organism>
<proteinExistence type="predicted"/>
<dbReference type="EMBL" id="BMGI01000001">
    <property type="protein sequence ID" value="GGD28882.1"/>
    <property type="molecule type" value="Genomic_DNA"/>
</dbReference>
<comment type="caution">
    <text evidence="1">The sequence shown here is derived from an EMBL/GenBank/DDBJ whole genome shotgun (WGS) entry which is preliminary data.</text>
</comment>
<protein>
    <submittedName>
        <fullName evidence="1">Uncharacterized protein</fullName>
    </submittedName>
</protein>
<keyword evidence="2" id="KW-1185">Reference proteome</keyword>
<dbReference type="Proteomes" id="UP000617355">
    <property type="component" value="Unassembled WGS sequence"/>
</dbReference>
<name>A0ABQ1QJN9_9RHOB</name>
<gene>
    <name evidence="1" type="ORF">GCM10011358_11230</name>
</gene>
<evidence type="ECO:0000313" key="2">
    <source>
        <dbReference type="Proteomes" id="UP000617355"/>
    </source>
</evidence>
<sequence length="132" mass="13681">MWGASFMGVLGDVCAVLVIGLAGLTMLAPGFAAPLDARSETIAAAEGSRASVQDAEHDGGFDWSCHPGLDCSPAAILLWGPVSRTHVLVGKRGSLEIIAAGGRDAVVELPPPRTGAVPRSVILRHTQTREIM</sequence>
<evidence type="ECO:0000313" key="1">
    <source>
        <dbReference type="EMBL" id="GGD28882.1"/>
    </source>
</evidence>
<accession>A0ABQ1QJN9</accession>
<reference evidence="2" key="1">
    <citation type="journal article" date="2019" name="Int. J. Syst. Evol. Microbiol.">
        <title>The Global Catalogue of Microorganisms (GCM) 10K type strain sequencing project: providing services to taxonomists for standard genome sequencing and annotation.</title>
        <authorList>
            <consortium name="The Broad Institute Genomics Platform"/>
            <consortium name="The Broad Institute Genome Sequencing Center for Infectious Disease"/>
            <person name="Wu L."/>
            <person name="Ma J."/>
        </authorList>
    </citation>
    <scope>NUCLEOTIDE SEQUENCE [LARGE SCALE GENOMIC DNA]</scope>
    <source>
        <strain evidence="2">CGMCC 1.12922</strain>
    </source>
</reference>